<sequence>MFSLESPSGKSSSSAMEDSPRHPNQPTSGVPSPGTSATKGLVVDTSAYSSGQHPQMTSQVSGSSTTTVATADSYSHSSQGPEAFPTVTCGSDTCLLGGSVLDFGSGWDTGSSDLVASHAASDVSSSQRRQATKEAFGASVTPLLRQDVFELLLRRWSAANSQDTSNGAKRSLVLAACGANGSQRLQVTQETSSASAISSVQKGVFNQDWPAEDIGWSQDTGSSSVAASVPSTSEENGSQCPVSTKDAWSATPLVRQRVYDLGQHALDAGGRDVTELLAACDVKDTLASAGSTSGFGCVGHTTCSAGRIQTGTTLPVRMYALREAFDVKRRGCGGPGNEVPLLPTTSDAAEQVVDPDKLTTTTTKASRSNFSIACFEGPVILLSRRKIKIGLGAVMVKVVND</sequence>
<evidence type="ECO:0000313" key="1">
    <source>
        <dbReference type="EMBL" id="KAH6921970.1"/>
    </source>
</evidence>
<protein>
    <submittedName>
        <fullName evidence="1">Uncharacterized protein</fullName>
    </submittedName>
</protein>
<dbReference type="Proteomes" id="UP000821845">
    <property type="component" value="Chromosome 9"/>
</dbReference>
<comment type="caution">
    <text evidence="1">The sequence shown here is derived from an EMBL/GenBank/DDBJ whole genome shotgun (WGS) entry which is preliminary data.</text>
</comment>
<accession>A0ACB7RI44</accession>
<name>A0ACB7RI44_HYAAI</name>
<proteinExistence type="predicted"/>
<dbReference type="EMBL" id="CM023489">
    <property type="protein sequence ID" value="KAH6921970.1"/>
    <property type="molecule type" value="Genomic_DNA"/>
</dbReference>
<reference evidence="1" key="1">
    <citation type="submission" date="2020-05" db="EMBL/GenBank/DDBJ databases">
        <title>Large-scale comparative analyses of tick genomes elucidate their genetic diversity and vector capacities.</title>
        <authorList>
            <person name="Jia N."/>
            <person name="Wang J."/>
            <person name="Shi W."/>
            <person name="Du L."/>
            <person name="Sun Y."/>
            <person name="Zhan W."/>
            <person name="Jiang J."/>
            <person name="Wang Q."/>
            <person name="Zhang B."/>
            <person name="Ji P."/>
            <person name="Sakyi L.B."/>
            <person name="Cui X."/>
            <person name="Yuan T."/>
            <person name="Jiang B."/>
            <person name="Yang W."/>
            <person name="Lam T.T.-Y."/>
            <person name="Chang Q."/>
            <person name="Ding S."/>
            <person name="Wang X."/>
            <person name="Zhu J."/>
            <person name="Ruan X."/>
            <person name="Zhao L."/>
            <person name="Wei J."/>
            <person name="Que T."/>
            <person name="Du C."/>
            <person name="Cheng J."/>
            <person name="Dai P."/>
            <person name="Han X."/>
            <person name="Huang E."/>
            <person name="Gao Y."/>
            <person name="Liu J."/>
            <person name="Shao H."/>
            <person name="Ye R."/>
            <person name="Li L."/>
            <person name="Wei W."/>
            <person name="Wang X."/>
            <person name="Wang C."/>
            <person name="Yang T."/>
            <person name="Huo Q."/>
            <person name="Li W."/>
            <person name="Guo W."/>
            <person name="Chen H."/>
            <person name="Zhou L."/>
            <person name="Ni X."/>
            <person name="Tian J."/>
            <person name="Zhou Y."/>
            <person name="Sheng Y."/>
            <person name="Liu T."/>
            <person name="Pan Y."/>
            <person name="Xia L."/>
            <person name="Li J."/>
            <person name="Zhao F."/>
            <person name="Cao W."/>
        </authorList>
    </citation>
    <scope>NUCLEOTIDE SEQUENCE</scope>
    <source>
        <strain evidence="1">Hyas-2018</strain>
    </source>
</reference>
<organism evidence="1 2">
    <name type="scientific">Hyalomma asiaticum</name>
    <name type="common">Tick</name>
    <dbReference type="NCBI Taxonomy" id="266040"/>
    <lineage>
        <taxon>Eukaryota</taxon>
        <taxon>Metazoa</taxon>
        <taxon>Ecdysozoa</taxon>
        <taxon>Arthropoda</taxon>
        <taxon>Chelicerata</taxon>
        <taxon>Arachnida</taxon>
        <taxon>Acari</taxon>
        <taxon>Parasitiformes</taxon>
        <taxon>Ixodida</taxon>
        <taxon>Ixodoidea</taxon>
        <taxon>Ixodidae</taxon>
        <taxon>Hyalomminae</taxon>
        <taxon>Hyalomma</taxon>
    </lineage>
</organism>
<keyword evidence="2" id="KW-1185">Reference proteome</keyword>
<gene>
    <name evidence="1" type="ORF">HPB50_007152</name>
</gene>
<evidence type="ECO:0000313" key="2">
    <source>
        <dbReference type="Proteomes" id="UP000821845"/>
    </source>
</evidence>